<sequence length="77" mass="7615">MTGPPAPDGAGPHACPPAGSPVGALCRALPSFARLPPVEAVVFAWGASEDHQLGLDATANCSGPKVVEALLGLQLMG</sequence>
<evidence type="ECO:0000313" key="3">
    <source>
        <dbReference type="Proteomes" id="UP000054498"/>
    </source>
</evidence>
<proteinExistence type="predicted"/>
<dbReference type="KEGG" id="mng:MNEG_15284"/>
<dbReference type="Proteomes" id="UP000054498">
    <property type="component" value="Unassembled WGS sequence"/>
</dbReference>
<keyword evidence="3" id="KW-1185">Reference proteome</keyword>
<dbReference type="RefSeq" id="XP_013891698.1">
    <property type="nucleotide sequence ID" value="XM_014036244.1"/>
</dbReference>
<protein>
    <submittedName>
        <fullName evidence="2">Uncharacterized protein</fullName>
    </submittedName>
</protein>
<dbReference type="EMBL" id="KK105411">
    <property type="protein sequence ID" value="KIY92678.1"/>
    <property type="molecule type" value="Genomic_DNA"/>
</dbReference>
<evidence type="ECO:0000256" key="1">
    <source>
        <dbReference type="PROSITE-ProRule" id="PRU00235"/>
    </source>
</evidence>
<dbReference type="PROSITE" id="PS50012">
    <property type="entry name" value="RCC1_3"/>
    <property type="match status" value="1"/>
</dbReference>
<organism evidence="2 3">
    <name type="scientific">Monoraphidium neglectum</name>
    <dbReference type="NCBI Taxonomy" id="145388"/>
    <lineage>
        <taxon>Eukaryota</taxon>
        <taxon>Viridiplantae</taxon>
        <taxon>Chlorophyta</taxon>
        <taxon>core chlorophytes</taxon>
        <taxon>Chlorophyceae</taxon>
        <taxon>CS clade</taxon>
        <taxon>Sphaeropleales</taxon>
        <taxon>Selenastraceae</taxon>
        <taxon>Monoraphidium</taxon>
    </lineage>
</organism>
<name>A0A0D2K9I0_9CHLO</name>
<reference evidence="2 3" key="1">
    <citation type="journal article" date="2013" name="BMC Genomics">
        <title>Reconstruction of the lipid metabolism for the microalga Monoraphidium neglectum from its genome sequence reveals characteristics suitable for biofuel production.</title>
        <authorList>
            <person name="Bogen C."/>
            <person name="Al-Dilaimi A."/>
            <person name="Albersmeier A."/>
            <person name="Wichmann J."/>
            <person name="Grundmann M."/>
            <person name="Rupp O."/>
            <person name="Lauersen K.J."/>
            <person name="Blifernez-Klassen O."/>
            <person name="Kalinowski J."/>
            <person name="Goesmann A."/>
            <person name="Mussgnug J.H."/>
            <person name="Kruse O."/>
        </authorList>
    </citation>
    <scope>NUCLEOTIDE SEQUENCE [LARGE SCALE GENOMIC DNA]</scope>
    <source>
        <strain evidence="2 3">SAG 48.87</strain>
    </source>
</reference>
<dbReference type="GeneID" id="25732930"/>
<dbReference type="OrthoDB" id="61110at2759"/>
<gene>
    <name evidence="2" type="ORF">MNEG_15284</name>
</gene>
<dbReference type="InterPro" id="IPR000408">
    <property type="entry name" value="Reg_chr_condens"/>
</dbReference>
<dbReference type="STRING" id="145388.A0A0D2K9I0"/>
<feature type="repeat" description="RCC1" evidence="1">
    <location>
        <begin position="40"/>
        <end position="77"/>
    </location>
</feature>
<evidence type="ECO:0000313" key="2">
    <source>
        <dbReference type="EMBL" id="KIY92678.1"/>
    </source>
</evidence>
<feature type="non-terminal residue" evidence="2">
    <location>
        <position position="77"/>
    </location>
</feature>
<accession>A0A0D2K9I0</accession>
<dbReference type="Pfam" id="PF00415">
    <property type="entry name" value="RCC1"/>
    <property type="match status" value="1"/>
</dbReference>
<dbReference type="AlphaFoldDB" id="A0A0D2K9I0"/>